<evidence type="ECO:0000256" key="9">
    <source>
        <dbReference type="ARBA" id="ARBA00022840"/>
    </source>
</evidence>
<dbReference type="PANTHER" id="PTHR24421:SF10">
    <property type="entry name" value="NITRATE_NITRITE SENSOR PROTEIN NARQ"/>
    <property type="match status" value="1"/>
</dbReference>
<keyword evidence="5" id="KW-0808">Transferase</keyword>
<dbReference type="InterPro" id="IPR035965">
    <property type="entry name" value="PAS-like_dom_sf"/>
</dbReference>
<organism evidence="16 17">
    <name type="scientific">Imperialibacter roseus</name>
    <dbReference type="NCBI Taxonomy" id="1324217"/>
    <lineage>
        <taxon>Bacteria</taxon>
        <taxon>Pseudomonadati</taxon>
        <taxon>Bacteroidota</taxon>
        <taxon>Cytophagia</taxon>
        <taxon>Cytophagales</taxon>
        <taxon>Flammeovirgaceae</taxon>
        <taxon>Imperialibacter</taxon>
    </lineage>
</organism>
<reference evidence="16 17" key="1">
    <citation type="journal article" date="2023" name="Microbiol. Resour. Announc.">
        <title>Complete Genome Sequence of Imperialibacter roseus strain P4T.</title>
        <authorList>
            <person name="Tizabi D.R."/>
            <person name="Bachvaroff T."/>
            <person name="Hill R.T."/>
        </authorList>
    </citation>
    <scope>NUCLEOTIDE SEQUENCE [LARGE SCALE GENOMIC DNA]</scope>
    <source>
        <strain evidence="16 17">P4T</strain>
    </source>
</reference>
<dbReference type="Pfam" id="PF02518">
    <property type="entry name" value="HATPase_c"/>
    <property type="match status" value="1"/>
</dbReference>
<dbReference type="CDD" id="cd16917">
    <property type="entry name" value="HATPase_UhpB-NarQ-NarX-like"/>
    <property type="match status" value="1"/>
</dbReference>
<dbReference type="Pfam" id="PF13675">
    <property type="entry name" value="PilJ"/>
    <property type="match status" value="1"/>
</dbReference>
<accession>A0ABZ0IWN9</accession>
<keyword evidence="7" id="KW-0547">Nucleotide-binding</keyword>
<dbReference type="Gene3D" id="3.30.450.20">
    <property type="entry name" value="PAS domain"/>
    <property type="match status" value="1"/>
</dbReference>
<dbReference type="SUPFAM" id="SSF55785">
    <property type="entry name" value="PYP-like sensor domain (PAS domain)"/>
    <property type="match status" value="1"/>
</dbReference>
<name>A0ABZ0IWN9_9BACT</name>
<evidence type="ECO:0000256" key="1">
    <source>
        <dbReference type="ARBA" id="ARBA00000085"/>
    </source>
</evidence>
<keyword evidence="8" id="KW-0418">Kinase</keyword>
<dbReference type="InterPro" id="IPR011712">
    <property type="entry name" value="Sig_transdc_His_kin_sub3_dim/P"/>
</dbReference>
<keyword evidence="10 13" id="KW-1133">Transmembrane helix</keyword>
<evidence type="ECO:0000256" key="13">
    <source>
        <dbReference type="SAM" id="Phobius"/>
    </source>
</evidence>
<feature type="transmembrane region" description="Helical" evidence="13">
    <location>
        <begin position="16"/>
        <end position="35"/>
    </location>
</feature>
<dbReference type="Proteomes" id="UP001302349">
    <property type="component" value="Chromosome"/>
</dbReference>
<dbReference type="EC" id="2.7.13.3" evidence="3"/>
<dbReference type="InterPro" id="IPR029095">
    <property type="entry name" value="NarX-like_N"/>
</dbReference>
<dbReference type="Gene3D" id="3.30.565.10">
    <property type="entry name" value="Histidine kinase-like ATPase, C-terminal domain"/>
    <property type="match status" value="1"/>
</dbReference>
<dbReference type="PROSITE" id="PS50109">
    <property type="entry name" value="HIS_KIN"/>
    <property type="match status" value="1"/>
</dbReference>
<dbReference type="InterPro" id="IPR036890">
    <property type="entry name" value="HATPase_C_sf"/>
</dbReference>
<evidence type="ECO:0000313" key="17">
    <source>
        <dbReference type="Proteomes" id="UP001302349"/>
    </source>
</evidence>
<dbReference type="InterPro" id="IPR003594">
    <property type="entry name" value="HATPase_dom"/>
</dbReference>
<evidence type="ECO:0000313" key="16">
    <source>
        <dbReference type="EMBL" id="WOK08534.1"/>
    </source>
</evidence>
<dbReference type="Pfam" id="PF07730">
    <property type="entry name" value="HisKA_3"/>
    <property type="match status" value="1"/>
</dbReference>
<dbReference type="Gene3D" id="1.20.5.1930">
    <property type="match status" value="1"/>
</dbReference>
<proteinExistence type="predicted"/>
<keyword evidence="11" id="KW-0902">Two-component regulatory system</keyword>
<keyword evidence="4" id="KW-0597">Phosphoprotein</keyword>
<evidence type="ECO:0000256" key="10">
    <source>
        <dbReference type="ARBA" id="ARBA00022989"/>
    </source>
</evidence>
<feature type="domain" description="PAC" evidence="15">
    <location>
        <begin position="327"/>
        <end position="378"/>
    </location>
</feature>
<evidence type="ECO:0000259" key="15">
    <source>
        <dbReference type="PROSITE" id="PS50113"/>
    </source>
</evidence>
<keyword evidence="6 13" id="KW-0812">Transmembrane</keyword>
<evidence type="ECO:0000256" key="2">
    <source>
        <dbReference type="ARBA" id="ARBA00004141"/>
    </source>
</evidence>
<dbReference type="PROSITE" id="PS50113">
    <property type="entry name" value="PAC"/>
    <property type="match status" value="1"/>
</dbReference>
<evidence type="ECO:0000256" key="12">
    <source>
        <dbReference type="ARBA" id="ARBA00023136"/>
    </source>
</evidence>
<comment type="subcellular location">
    <subcellularLocation>
        <location evidence="2">Membrane</location>
        <topology evidence="2">Multi-pass membrane protein</topology>
    </subcellularLocation>
</comment>
<gene>
    <name evidence="16" type="ORF">RT717_07785</name>
</gene>
<protein>
    <recommendedName>
        <fullName evidence="3">histidine kinase</fullName>
        <ecNumber evidence="3">2.7.13.3</ecNumber>
    </recommendedName>
</protein>
<dbReference type="InterPro" id="IPR000700">
    <property type="entry name" value="PAS-assoc_C"/>
</dbReference>
<dbReference type="EMBL" id="CP136051">
    <property type="protein sequence ID" value="WOK08534.1"/>
    <property type="molecule type" value="Genomic_DNA"/>
</dbReference>
<sequence length="605" mass="68415">MNQKHVRSKFERLGRFYILALSGIAAIIIISQVLIQNFIASQQDDSHVINVAGRQRMLSQRIAKAALLISQSESLEEMKQHADELKNVVDLWETSHNGLLKGDTTAGLKGKNSRQIEAMFETITPYYIIIIENSRALIARVASRSSFDEPLQVAVKELTATILQNEGPFLATMDDIVSQYDKEARARVDKLSVTELILVAISLSIIILEFIFIFQPTARNVNQTIKNLAESELSSNQMAHEINRLYVELGKSYQDLEAIKVEPKSYAVLCKTRDDGAIYWTSEFMREKFVDETTKLPESLFDFFKHDGHQRDAIEGVKKLLSEGKTWTGEMKFTEVSGDFLWLDLTITPTTNRTGGNELMVVGRDITDVKEAQMMARELNREKIEKSVNELRYRSVLILEGQEEERSRLAKELHDGIGQMLTAMKMNLDSVSLTGASHNRQRLDDIKHFLNSVMKEVRRVSFNLAPSSLSDFGLVPAVRKFCTEVNKVSEIEVEFVDKTQFINRLENNIEMNIYRIVQEGVNNAIKYSGAKKITITFSHNPSQLTISIVDDGKGFDYKQLAETGHFTESGHGIFNMKERAAFVDADFQIESEKGTGTHIAITVPI</sequence>
<evidence type="ECO:0000256" key="3">
    <source>
        <dbReference type="ARBA" id="ARBA00012438"/>
    </source>
</evidence>
<evidence type="ECO:0000256" key="6">
    <source>
        <dbReference type="ARBA" id="ARBA00022692"/>
    </source>
</evidence>
<dbReference type="PANTHER" id="PTHR24421">
    <property type="entry name" value="NITRATE/NITRITE SENSOR PROTEIN NARX-RELATED"/>
    <property type="match status" value="1"/>
</dbReference>
<evidence type="ECO:0000256" key="5">
    <source>
        <dbReference type="ARBA" id="ARBA00022679"/>
    </source>
</evidence>
<evidence type="ECO:0000259" key="14">
    <source>
        <dbReference type="PROSITE" id="PS50109"/>
    </source>
</evidence>
<keyword evidence="17" id="KW-1185">Reference proteome</keyword>
<keyword evidence="9" id="KW-0067">ATP-binding</keyword>
<evidence type="ECO:0000256" key="8">
    <source>
        <dbReference type="ARBA" id="ARBA00022777"/>
    </source>
</evidence>
<dbReference type="RefSeq" id="WP_317491172.1">
    <property type="nucleotide sequence ID" value="NZ_CP136051.1"/>
</dbReference>
<dbReference type="SUPFAM" id="SSF55874">
    <property type="entry name" value="ATPase domain of HSP90 chaperone/DNA topoisomerase II/histidine kinase"/>
    <property type="match status" value="1"/>
</dbReference>
<comment type="catalytic activity">
    <reaction evidence="1">
        <text>ATP + protein L-histidine = ADP + protein N-phospho-L-histidine.</text>
        <dbReference type="EC" id="2.7.13.3"/>
    </reaction>
</comment>
<dbReference type="InterPro" id="IPR005467">
    <property type="entry name" value="His_kinase_dom"/>
</dbReference>
<evidence type="ECO:0000256" key="7">
    <source>
        <dbReference type="ARBA" id="ARBA00022741"/>
    </source>
</evidence>
<dbReference type="SMART" id="SM00387">
    <property type="entry name" value="HATPase_c"/>
    <property type="match status" value="1"/>
</dbReference>
<feature type="domain" description="Histidine kinase" evidence="14">
    <location>
        <begin position="513"/>
        <end position="605"/>
    </location>
</feature>
<dbReference type="InterPro" id="IPR050482">
    <property type="entry name" value="Sensor_HK_TwoCompSys"/>
</dbReference>
<evidence type="ECO:0000256" key="4">
    <source>
        <dbReference type="ARBA" id="ARBA00022553"/>
    </source>
</evidence>
<keyword evidence="12 13" id="KW-0472">Membrane</keyword>
<evidence type="ECO:0000256" key="11">
    <source>
        <dbReference type="ARBA" id="ARBA00023012"/>
    </source>
</evidence>